<dbReference type="Gene3D" id="2.40.10.10">
    <property type="entry name" value="Trypsin-like serine proteases"/>
    <property type="match status" value="1"/>
</dbReference>
<dbReference type="PROSITE" id="PS50017">
    <property type="entry name" value="DEATH_DOMAIN"/>
    <property type="match status" value="1"/>
</dbReference>
<dbReference type="InterPro" id="IPR011029">
    <property type="entry name" value="DEATH-like_dom_sf"/>
</dbReference>
<dbReference type="InterPro" id="IPR043504">
    <property type="entry name" value="Peptidase_S1_PA_chymotrypsin"/>
</dbReference>
<keyword evidence="2" id="KW-1185">Reference proteome</keyword>
<dbReference type="Proteomes" id="UP001152795">
    <property type="component" value="Unassembled WGS sequence"/>
</dbReference>
<dbReference type="OrthoDB" id="100767at2759"/>
<dbReference type="CDD" id="cd01670">
    <property type="entry name" value="Death"/>
    <property type="match status" value="1"/>
</dbReference>
<reference evidence="1" key="1">
    <citation type="submission" date="2020-04" db="EMBL/GenBank/DDBJ databases">
        <authorList>
            <person name="Alioto T."/>
            <person name="Alioto T."/>
            <person name="Gomez Garrido J."/>
        </authorList>
    </citation>
    <scope>NUCLEOTIDE SEQUENCE</scope>
    <source>
        <strain evidence="1">A484AB</strain>
    </source>
</reference>
<keyword evidence="1" id="KW-0472">Membrane</keyword>
<comment type="caution">
    <text evidence="1">The sequence shown here is derived from an EMBL/GenBank/DDBJ whole genome shotgun (WGS) entry which is preliminary data.</text>
</comment>
<dbReference type="GO" id="GO:0007165">
    <property type="term" value="P:signal transduction"/>
    <property type="evidence" value="ECO:0007669"/>
    <property type="project" value="InterPro"/>
</dbReference>
<dbReference type="AlphaFoldDB" id="A0A7D9KAB0"/>
<evidence type="ECO:0000313" key="2">
    <source>
        <dbReference type="Proteomes" id="UP001152795"/>
    </source>
</evidence>
<gene>
    <name evidence="1" type="ORF">PACLA_8A074921</name>
</gene>
<dbReference type="InterPro" id="IPR009003">
    <property type="entry name" value="Peptidase_S1_PA"/>
</dbReference>
<feature type="non-terminal residue" evidence="1">
    <location>
        <position position="261"/>
    </location>
</feature>
<dbReference type="Pfam" id="PF13365">
    <property type="entry name" value="Trypsin_2"/>
    <property type="match status" value="1"/>
</dbReference>
<dbReference type="SUPFAM" id="SSF50494">
    <property type="entry name" value="Trypsin-like serine proteases"/>
    <property type="match status" value="1"/>
</dbReference>
<dbReference type="Gene3D" id="1.10.533.10">
    <property type="entry name" value="Death Domain, Fas"/>
    <property type="match status" value="1"/>
</dbReference>
<organism evidence="1 2">
    <name type="scientific">Paramuricea clavata</name>
    <name type="common">Red gorgonian</name>
    <name type="synonym">Violescent sea-whip</name>
    <dbReference type="NCBI Taxonomy" id="317549"/>
    <lineage>
        <taxon>Eukaryota</taxon>
        <taxon>Metazoa</taxon>
        <taxon>Cnidaria</taxon>
        <taxon>Anthozoa</taxon>
        <taxon>Octocorallia</taxon>
        <taxon>Malacalcyonacea</taxon>
        <taxon>Plexauridae</taxon>
        <taxon>Paramuricea</taxon>
    </lineage>
</organism>
<evidence type="ECO:0000313" key="1">
    <source>
        <dbReference type="EMBL" id="CAB4043088.1"/>
    </source>
</evidence>
<dbReference type="SUPFAM" id="SSF47986">
    <property type="entry name" value="DEATH domain"/>
    <property type="match status" value="1"/>
</dbReference>
<sequence>MKYSFLLNYLYPFMSLIKFWLTSCLKDLDYVLIRINENLQRSIASIGVKPILADITKLPMVRMQDTVYIIQHPEGMKKHLSQDTVRRVNKPFIEYYADTLRGSSGSPVFVLNKSKLSLVALHSKGVLSYSESNWNKGVLLSEILDHLHTGKVTKPTFSPPGVPDQIESGVLGTKDPSKQVTREDIMYIAKDITDVWEELGRVLGHSDSTLKIINADNSNKIYNKCYEMLIKWTQIKVSKATYGVLAAGFVHPAVDRPDLVT</sequence>
<accession>A0A7D9KAB0</accession>
<name>A0A7D9KAB0_PARCT</name>
<keyword evidence="1" id="KW-0812">Transmembrane</keyword>
<dbReference type="EMBL" id="CACRXK020031478">
    <property type="protein sequence ID" value="CAB4043088.1"/>
    <property type="molecule type" value="Genomic_DNA"/>
</dbReference>
<dbReference type="InterPro" id="IPR000488">
    <property type="entry name" value="Death_dom"/>
</dbReference>
<protein>
    <submittedName>
        <fullName evidence="1">Thioredoxin-related transmembrane 2</fullName>
    </submittedName>
</protein>
<proteinExistence type="predicted"/>
<dbReference type="Pfam" id="PF00531">
    <property type="entry name" value="Death"/>
    <property type="match status" value="1"/>
</dbReference>